<evidence type="ECO:0008006" key="3">
    <source>
        <dbReference type="Google" id="ProtNLM"/>
    </source>
</evidence>
<dbReference type="RefSeq" id="WP_189068761.1">
    <property type="nucleotide sequence ID" value="NZ_BMPE01000003.1"/>
</dbReference>
<reference evidence="2" key="1">
    <citation type="journal article" date="2019" name="Int. J. Syst. Evol. Microbiol.">
        <title>The Global Catalogue of Microorganisms (GCM) 10K type strain sequencing project: providing services to taxonomists for standard genome sequencing and annotation.</title>
        <authorList>
            <consortium name="The Broad Institute Genomics Platform"/>
            <consortium name="The Broad Institute Genome Sequencing Center for Infectious Disease"/>
            <person name="Wu L."/>
            <person name="Ma J."/>
        </authorList>
    </citation>
    <scope>NUCLEOTIDE SEQUENCE [LARGE SCALE GENOMIC DNA]</scope>
    <source>
        <strain evidence="2">JCM 19173</strain>
    </source>
</reference>
<evidence type="ECO:0000313" key="2">
    <source>
        <dbReference type="Proteomes" id="UP000604341"/>
    </source>
</evidence>
<accession>A0ABQ2FJ49</accession>
<protein>
    <recommendedName>
        <fullName evidence="3">Type 4 fimbrial biogenesis protein PilX N-terminal domain-containing protein</fullName>
    </recommendedName>
</protein>
<sequence length="587" mass="61550">MRRTDGFALPLTLAILVVTMLLILSTSVSMINDRANAANDRSASQAEEVAKAGFTQYKTIAFQTFQYYVKNAQVYATSASRSAQCGNLLSIGLDLGRDGIGVNGDANDLLSGQSRTGQIDVGTAKGTYTVTYIVSGSGIVLRSIGQVNGAKATVQGFLSGQNSSAFSNAIFAGAAGQSGKFLNGSGDIYGSIYVEGDPGKDITLDTSGNFGIHNYYQGSTLQTVTGATQTQLEKFLKVQALDQKDMCATVRARYGSIKVDGGSTIGDSTAPDGYKGLMKGVYAGTTATPIFSGANQVYADSTGTFDLDPPPTMPKLDAADTIDKSKLAANVRAAFPLSTPTWRQAMQTDAALNGITVTRTGDSAVAAPVLTGCNIGDLVASDGNGNNASKKLVFGEKAINCTDPITNKGFKYYKNTVEGKDSWILDINGTFDMKGWDVVFSKDIIVRYEGKSTMLVERNLAGQGGNVRIDGDVLPLESFPDKSVLGIVAENDLTISGANQNIDGAPTKTQVVTGFFYAGGTVSAVKDSVVMGTMMGNGFDLSNGTNGGSARTQVFQVPGLEFNLPPGVDALKNTSVPSFAVYSYERK</sequence>
<evidence type="ECO:0000313" key="1">
    <source>
        <dbReference type="EMBL" id="GGL00847.1"/>
    </source>
</evidence>
<comment type="caution">
    <text evidence="1">The sequence shown here is derived from an EMBL/GenBank/DDBJ whole genome shotgun (WGS) entry which is preliminary data.</text>
</comment>
<dbReference type="EMBL" id="BMPE01000003">
    <property type="protein sequence ID" value="GGL00847.1"/>
    <property type="molecule type" value="Genomic_DNA"/>
</dbReference>
<dbReference type="Proteomes" id="UP000604341">
    <property type="component" value="Unassembled WGS sequence"/>
</dbReference>
<proteinExistence type="predicted"/>
<keyword evidence="2" id="KW-1185">Reference proteome</keyword>
<name>A0ABQ2FJ49_9DEIO</name>
<gene>
    <name evidence="1" type="ORF">GCM10010844_19140</name>
</gene>
<organism evidence="1 2">
    <name type="scientific">Deinococcus radiotolerans</name>
    <dbReference type="NCBI Taxonomy" id="1309407"/>
    <lineage>
        <taxon>Bacteria</taxon>
        <taxon>Thermotogati</taxon>
        <taxon>Deinococcota</taxon>
        <taxon>Deinococci</taxon>
        <taxon>Deinococcales</taxon>
        <taxon>Deinococcaceae</taxon>
        <taxon>Deinococcus</taxon>
    </lineage>
</organism>